<gene>
    <name evidence="2" type="ORF">RT717_10180</name>
</gene>
<dbReference type="Gene3D" id="1.10.10.10">
    <property type="entry name" value="Winged helix-like DNA-binding domain superfamily/Winged helix DNA-binding domain"/>
    <property type="match status" value="1"/>
</dbReference>
<dbReference type="SUPFAM" id="SSF46785">
    <property type="entry name" value="Winged helix' DNA-binding domain"/>
    <property type="match status" value="1"/>
</dbReference>
<feature type="domain" description="Transcription regulator PadR N-terminal" evidence="1">
    <location>
        <begin position="15"/>
        <end position="90"/>
    </location>
</feature>
<name>A0ABZ0IW34_9BACT</name>
<dbReference type="Proteomes" id="UP001302349">
    <property type="component" value="Chromosome"/>
</dbReference>
<keyword evidence="3" id="KW-1185">Reference proteome</keyword>
<dbReference type="InterPro" id="IPR036388">
    <property type="entry name" value="WH-like_DNA-bd_sf"/>
</dbReference>
<accession>A0ABZ0IW34</accession>
<dbReference type="PANTHER" id="PTHR33169:SF14">
    <property type="entry name" value="TRANSCRIPTIONAL REGULATOR RV3488"/>
    <property type="match status" value="1"/>
</dbReference>
<dbReference type="PANTHER" id="PTHR33169">
    <property type="entry name" value="PADR-FAMILY TRANSCRIPTIONAL REGULATOR"/>
    <property type="match status" value="1"/>
</dbReference>
<organism evidence="2 3">
    <name type="scientific">Imperialibacter roseus</name>
    <dbReference type="NCBI Taxonomy" id="1324217"/>
    <lineage>
        <taxon>Bacteria</taxon>
        <taxon>Pseudomonadati</taxon>
        <taxon>Bacteroidota</taxon>
        <taxon>Cytophagia</taxon>
        <taxon>Cytophagales</taxon>
        <taxon>Flammeovirgaceae</taxon>
        <taxon>Imperialibacter</taxon>
    </lineage>
</organism>
<dbReference type="EMBL" id="CP136051">
    <property type="protein sequence ID" value="WOK09001.1"/>
    <property type="molecule type" value="Genomic_DNA"/>
</dbReference>
<dbReference type="Pfam" id="PF03551">
    <property type="entry name" value="PadR"/>
    <property type="match status" value="1"/>
</dbReference>
<sequence>MKGAQLGELQEVILLSILILDEDAYGLKIQQDISERLNRRLSRGALHTALTRLSEKGFVTSHYGGATQERGGRRKRYYALTVSGKASLREMKTLRDEMWSLVPSTQLL</sequence>
<dbReference type="RefSeq" id="WP_317491628.1">
    <property type="nucleotide sequence ID" value="NZ_CP136051.1"/>
</dbReference>
<protein>
    <submittedName>
        <fullName evidence="2">Helix-turn-helix transcriptional regulator</fullName>
    </submittedName>
</protein>
<evidence type="ECO:0000313" key="2">
    <source>
        <dbReference type="EMBL" id="WOK09001.1"/>
    </source>
</evidence>
<dbReference type="InterPro" id="IPR005149">
    <property type="entry name" value="Tscrpt_reg_PadR_N"/>
</dbReference>
<proteinExistence type="predicted"/>
<reference evidence="2 3" key="1">
    <citation type="journal article" date="2023" name="Microbiol. Resour. Announc.">
        <title>Complete Genome Sequence of Imperialibacter roseus strain P4T.</title>
        <authorList>
            <person name="Tizabi D.R."/>
            <person name="Bachvaroff T."/>
            <person name="Hill R.T."/>
        </authorList>
    </citation>
    <scope>NUCLEOTIDE SEQUENCE [LARGE SCALE GENOMIC DNA]</scope>
    <source>
        <strain evidence="2 3">P4T</strain>
    </source>
</reference>
<evidence type="ECO:0000259" key="1">
    <source>
        <dbReference type="Pfam" id="PF03551"/>
    </source>
</evidence>
<dbReference type="InterPro" id="IPR036390">
    <property type="entry name" value="WH_DNA-bd_sf"/>
</dbReference>
<dbReference type="InterPro" id="IPR052509">
    <property type="entry name" value="Metal_resp_DNA-bind_regulator"/>
</dbReference>
<evidence type="ECO:0000313" key="3">
    <source>
        <dbReference type="Proteomes" id="UP001302349"/>
    </source>
</evidence>